<evidence type="ECO:0000256" key="3">
    <source>
        <dbReference type="ARBA" id="ARBA00022578"/>
    </source>
</evidence>
<dbReference type="PANTHER" id="PTHR33217">
    <property type="entry name" value="TRANSPOSASE FOR INSERTION SEQUENCE ELEMENT IS1081"/>
    <property type="match status" value="1"/>
</dbReference>
<evidence type="ECO:0000256" key="4">
    <source>
        <dbReference type="ARBA" id="ARBA00023125"/>
    </source>
</evidence>
<evidence type="ECO:0000256" key="5">
    <source>
        <dbReference type="ARBA" id="ARBA00023172"/>
    </source>
</evidence>
<name>A0A7Y9Z7R0_9MICO</name>
<feature type="compositionally biased region" description="Basic and acidic residues" evidence="7">
    <location>
        <begin position="121"/>
        <end position="135"/>
    </location>
</feature>
<organism evidence="8 9">
    <name type="scientific">Demequina lutea</name>
    <dbReference type="NCBI Taxonomy" id="431489"/>
    <lineage>
        <taxon>Bacteria</taxon>
        <taxon>Bacillati</taxon>
        <taxon>Actinomycetota</taxon>
        <taxon>Actinomycetes</taxon>
        <taxon>Micrococcales</taxon>
        <taxon>Demequinaceae</taxon>
        <taxon>Demequina</taxon>
    </lineage>
</organism>
<dbReference type="GO" id="GO:0006313">
    <property type="term" value="P:DNA transposition"/>
    <property type="evidence" value="ECO:0007669"/>
    <property type="project" value="UniProtKB-UniRule"/>
</dbReference>
<sequence>MRGVVVPSVRVWKLSKRRVRLDDLYAMIDAGKVRLDGSDGLIQQLIKAGLERGFQAELSEHLGYEKGDPEAGFYPNSRNGSSARTVATSVRDVDLAIPRDRQGSFTPALVPKGSRRVGGSGRHDRVAVCRRDDRA</sequence>
<dbReference type="InterPro" id="IPR001207">
    <property type="entry name" value="Transposase_mutator"/>
</dbReference>
<keyword evidence="6" id="KW-0814">Transposable element</keyword>
<evidence type="ECO:0000313" key="8">
    <source>
        <dbReference type="EMBL" id="NYI40402.1"/>
    </source>
</evidence>
<reference evidence="8 9" key="1">
    <citation type="submission" date="2020-07" db="EMBL/GenBank/DDBJ databases">
        <title>Sequencing the genomes of 1000 actinobacteria strains.</title>
        <authorList>
            <person name="Klenk H.-P."/>
        </authorList>
    </citation>
    <scope>NUCLEOTIDE SEQUENCE [LARGE SCALE GENOMIC DNA]</scope>
    <source>
        <strain evidence="8 9">DSM 19970</strain>
    </source>
</reference>
<dbReference type="EMBL" id="JACBZO010000001">
    <property type="protein sequence ID" value="NYI40402.1"/>
    <property type="molecule type" value="Genomic_DNA"/>
</dbReference>
<feature type="compositionally biased region" description="Polar residues" evidence="7">
    <location>
        <begin position="76"/>
        <end position="87"/>
    </location>
</feature>
<keyword evidence="5 6" id="KW-0233">DNA recombination</keyword>
<dbReference type="AlphaFoldDB" id="A0A7Y9Z7R0"/>
<keyword evidence="4 6" id="KW-0238">DNA-binding</keyword>
<accession>A0A7Y9Z7R0</accession>
<protein>
    <recommendedName>
        <fullName evidence="6">Mutator family transposase</fullName>
    </recommendedName>
</protein>
<evidence type="ECO:0000313" key="9">
    <source>
        <dbReference type="Proteomes" id="UP000547973"/>
    </source>
</evidence>
<feature type="region of interest" description="Disordered" evidence="7">
    <location>
        <begin position="103"/>
        <end position="135"/>
    </location>
</feature>
<comment type="function">
    <text evidence="1 6">Required for the transposition of the insertion element.</text>
</comment>
<evidence type="ECO:0000256" key="2">
    <source>
        <dbReference type="ARBA" id="ARBA00010961"/>
    </source>
</evidence>
<dbReference type="GO" id="GO:0004803">
    <property type="term" value="F:transposase activity"/>
    <property type="evidence" value="ECO:0007669"/>
    <property type="project" value="UniProtKB-UniRule"/>
</dbReference>
<dbReference type="Pfam" id="PF00872">
    <property type="entry name" value="Transposase_mut"/>
    <property type="match status" value="1"/>
</dbReference>
<proteinExistence type="inferred from homology"/>
<gene>
    <name evidence="8" type="ORF">BKA03_000521</name>
</gene>
<evidence type="ECO:0000256" key="7">
    <source>
        <dbReference type="SAM" id="MobiDB-lite"/>
    </source>
</evidence>
<comment type="similarity">
    <text evidence="2 6">Belongs to the transposase mutator family.</text>
</comment>
<comment type="caution">
    <text evidence="8">The sequence shown here is derived from an EMBL/GenBank/DDBJ whole genome shotgun (WGS) entry which is preliminary data.</text>
</comment>
<evidence type="ECO:0000256" key="1">
    <source>
        <dbReference type="ARBA" id="ARBA00002190"/>
    </source>
</evidence>
<feature type="region of interest" description="Disordered" evidence="7">
    <location>
        <begin position="65"/>
        <end position="87"/>
    </location>
</feature>
<dbReference type="GO" id="GO:0003677">
    <property type="term" value="F:DNA binding"/>
    <property type="evidence" value="ECO:0007669"/>
    <property type="project" value="UniProtKB-UniRule"/>
</dbReference>
<keyword evidence="9" id="KW-1185">Reference proteome</keyword>
<dbReference type="PANTHER" id="PTHR33217:SF8">
    <property type="entry name" value="MUTATOR FAMILY TRANSPOSASE"/>
    <property type="match status" value="1"/>
</dbReference>
<dbReference type="Proteomes" id="UP000547973">
    <property type="component" value="Unassembled WGS sequence"/>
</dbReference>
<evidence type="ECO:0000256" key="6">
    <source>
        <dbReference type="RuleBase" id="RU365089"/>
    </source>
</evidence>
<keyword evidence="3 6" id="KW-0815">Transposition</keyword>